<reference evidence="2 3" key="1">
    <citation type="submission" date="2019-10" db="EMBL/GenBank/DDBJ databases">
        <title>Nonomuraea sp. nov., isolated from Phyllanthus amarus.</title>
        <authorList>
            <person name="Klykleung N."/>
            <person name="Tanasupawat S."/>
        </authorList>
    </citation>
    <scope>NUCLEOTIDE SEQUENCE [LARGE SCALE GENOMIC DNA]</scope>
    <source>
        <strain evidence="2 3">CR1-09</strain>
    </source>
</reference>
<gene>
    <name evidence="2" type="ORF">FH610_036650</name>
</gene>
<dbReference type="AlphaFoldDB" id="A0A5N6BEP8"/>
<dbReference type="Gene3D" id="3.90.79.40">
    <property type="entry name" value="EvaA sugar 2,3-dehydratase subunit"/>
    <property type="match status" value="2"/>
</dbReference>
<feature type="domain" description="dTDP-4-dehydro-6-deoxy-alpha-D-glucopyranose 2,3-dehydratase" evidence="1">
    <location>
        <begin position="239"/>
        <end position="441"/>
    </location>
</feature>
<dbReference type="Proteomes" id="UP000313066">
    <property type="component" value="Unassembled WGS sequence"/>
</dbReference>
<feature type="domain" description="dTDP-4-dehydro-6-deoxy-alpha-D-glucopyranose 2,3-dehydratase" evidence="1">
    <location>
        <begin position="4"/>
        <end position="206"/>
    </location>
</feature>
<sequence>MPTDQFHEWFAERARAGVLEVRRVPFAELDGWDFDPDTGNLRHVSGRFFTVEGLEVQTDYGPVPRWTQPIINQPEIGILGILVKQIDGVLHCLMQAKMEPGNLPLLQLSPTVQATHSNYTRVHRGGSVPYLEHFVGDRRGRVLVDVLQSEQGAWFHHKRNRNIVVETTQDVPLHPDFCWLTLGQLQELLQLDNVVNMDARTVLSCIPFGTPGGAGTDSGFRSALVRSLARDEGTLHSMGEILSWVTETKTRYRLAVRRIPLNDVTGWRRGDDTIAHTEGKHFETIAVSVEGNTREVANWTQPLFAPRDQGVIAFLTKRIEGVLHVLVHARIEPGYLDMVELAPTVQCTPSNYEGLPAGSRPAFLDEVLTAPPERVRYDAVQSEEGGRFYRARNRYMVVEVDGDFPLAASEDHRWLTVSQLTDLLQHSRYLNVQARTLTACLHGLW</sequence>
<evidence type="ECO:0000313" key="2">
    <source>
        <dbReference type="EMBL" id="KAB8178359.1"/>
    </source>
</evidence>
<dbReference type="GO" id="GO:0016829">
    <property type="term" value="F:lyase activity"/>
    <property type="evidence" value="ECO:0007669"/>
    <property type="project" value="InterPro"/>
</dbReference>
<dbReference type="InterPro" id="IPR038153">
    <property type="entry name" value="EvaA-like_sf"/>
</dbReference>
<dbReference type="EMBL" id="VDMA02000028">
    <property type="protein sequence ID" value="KAB8178359.1"/>
    <property type="molecule type" value="Genomic_DNA"/>
</dbReference>
<evidence type="ECO:0000313" key="3">
    <source>
        <dbReference type="Proteomes" id="UP000313066"/>
    </source>
</evidence>
<comment type="caution">
    <text evidence="2">The sequence shown here is derived from an EMBL/GenBank/DDBJ whole genome shotgun (WGS) entry which is preliminary data.</text>
</comment>
<protein>
    <submittedName>
        <fullName evidence="2">NDP-hexose 2,3-dehydratase</fullName>
    </submittedName>
</protein>
<dbReference type="Pfam" id="PF03559">
    <property type="entry name" value="Hexose_dehydrat"/>
    <property type="match status" value="2"/>
</dbReference>
<accession>A0A5N6BEP8</accession>
<keyword evidence="3" id="KW-1185">Reference proteome</keyword>
<evidence type="ECO:0000259" key="1">
    <source>
        <dbReference type="Pfam" id="PF03559"/>
    </source>
</evidence>
<proteinExistence type="predicted"/>
<name>A0A5N6BEP8_9ACTN</name>
<organism evidence="2 3">
    <name type="scientific">Microbispora catharanthi</name>
    <dbReference type="NCBI Taxonomy" id="1712871"/>
    <lineage>
        <taxon>Bacteria</taxon>
        <taxon>Bacillati</taxon>
        <taxon>Actinomycetota</taxon>
        <taxon>Actinomycetes</taxon>
        <taxon>Streptosporangiales</taxon>
        <taxon>Streptosporangiaceae</taxon>
        <taxon>Microbispora</taxon>
    </lineage>
</organism>
<dbReference type="InterPro" id="IPR005212">
    <property type="entry name" value="EvaA-like"/>
</dbReference>